<dbReference type="Proteomes" id="UP000003394">
    <property type="component" value="Unassembled WGS sequence"/>
</dbReference>
<keyword evidence="2" id="KW-1185">Reference proteome</keyword>
<dbReference type="RefSeq" id="WP_005819804.1">
    <property type="nucleotide sequence ID" value="NZ_ACFT01000052.1"/>
</dbReference>
<evidence type="ECO:0000313" key="2">
    <source>
        <dbReference type="Proteomes" id="UP000003394"/>
    </source>
</evidence>
<name>A0ABM9YTC4_9PAST</name>
<accession>A0ABM9YTC4</accession>
<comment type="caution">
    <text evidence="1">The sequence shown here is derived from an EMBL/GenBank/DDBJ whole genome shotgun (WGS) entry which is preliminary data.</text>
</comment>
<proteinExistence type="predicted"/>
<dbReference type="EMBL" id="ACFT01000052">
    <property type="protein sequence ID" value="EEV24548.1"/>
    <property type="molecule type" value="Genomic_DNA"/>
</dbReference>
<protein>
    <submittedName>
        <fullName evidence="1">Ammonium transporter</fullName>
    </submittedName>
</protein>
<reference evidence="1 2" key="1">
    <citation type="journal article" date="2010" name="Vet. Microbiol.">
        <title>Production of haemolysins by strains of the Actinobacillus minor/porcitonsillarum complex.</title>
        <authorList>
            <person name="Arya G."/>
            <person name="Niven D.F."/>
        </authorList>
    </citation>
    <scope>NUCLEOTIDE SEQUENCE [LARGE SCALE GENOMIC DNA]</scope>
    <source>
        <strain evidence="2">strain 202</strain>
    </source>
</reference>
<sequence length="37" mass="4259">MSFILLKIVEKMCGGLRVERDDERQGLDISVHGERVE</sequence>
<evidence type="ECO:0000313" key="1">
    <source>
        <dbReference type="EMBL" id="EEV24548.1"/>
    </source>
</evidence>
<gene>
    <name evidence="1" type="ORF">AM202_06320</name>
</gene>
<organism evidence="1 2">
    <name type="scientific">Actinobacillus minor 202</name>
    <dbReference type="NCBI Taxonomy" id="591023"/>
    <lineage>
        <taxon>Bacteria</taxon>
        <taxon>Pseudomonadati</taxon>
        <taxon>Pseudomonadota</taxon>
        <taxon>Gammaproteobacteria</taxon>
        <taxon>Pasteurellales</taxon>
        <taxon>Pasteurellaceae</taxon>
        <taxon>Actinobacillus</taxon>
    </lineage>
</organism>